<name>A0A644XBR9_9ZZZZ</name>
<reference evidence="2" key="1">
    <citation type="submission" date="2019-08" db="EMBL/GenBank/DDBJ databases">
        <authorList>
            <person name="Kucharzyk K."/>
            <person name="Murdoch R.W."/>
            <person name="Higgins S."/>
            <person name="Loffler F."/>
        </authorList>
    </citation>
    <scope>NUCLEOTIDE SEQUENCE</scope>
</reference>
<protein>
    <submittedName>
        <fullName evidence="2">Uncharacterized protein</fullName>
    </submittedName>
</protein>
<evidence type="ECO:0000256" key="1">
    <source>
        <dbReference type="SAM" id="Coils"/>
    </source>
</evidence>
<evidence type="ECO:0000313" key="2">
    <source>
        <dbReference type="EMBL" id="MPM13569.1"/>
    </source>
</evidence>
<organism evidence="2">
    <name type="scientific">bioreactor metagenome</name>
    <dbReference type="NCBI Taxonomy" id="1076179"/>
    <lineage>
        <taxon>unclassified sequences</taxon>
        <taxon>metagenomes</taxon>
        <taxon>ecological metagenomes</taxon>
    </lineage>
</organism>
<dbReference type="EMBL" id="VSSQ01002139">
    <property type="protein sequence ID" value="MPM13569.1"/>
    <property type="molecule type" value="Genomic_DNA"/>
</dbReference>
<comment type="caution">
    <text evidence="2">The sequence shown here is derived from an EMBL/GenBank/DDBJ whole genome shotgun (WGS) entry which is preliminary data.</text>
</comment>
<feature type="coiled-coil region" evidence="1">
    <location>
        <begin position="211"/>
        <end position="238"/>
    </location>
</feature>
<gene>
    <name evidence="2" type="ORF">SDC9_59926</name>
</gene>
<accession>A0A644XBR9</accession>
<dbReference type="AlphaFoldDB" id="A0A644XBR9"/>
<sequence>MSFDAFAALAQPGASVTVHNVRLIDVQQAEGGHELLTIEHAGTTHELIGGGPWSQEYSRRNVGKFGYIVPAQPFGRELPAGACYFRDYIDQSLRRVPELDSSDRATSDDGRALEVVGWRCDARPHGFRAPVGIIPGEAGRFVPDETVAVTLRVPPEFVRECRRVQMTPQELLRSFAGDLAGIQNFVACPRADGYGSNGSDEREYADAWLHRAHAMNAIDLDEQDAREAEAEEKQFQRDDFAALLDDFESYGGKADDLFAAVQALVDKQAETDGD</sequence>
<keyword evidence="1" id="KW-0175">Coiled coil</keyword>
<proteinExistence type="predicted"/>